<accession>E6PXD3</accession>
<dbReference type="EMBL" id="CABN01000033">
    <property type="protein sequence ID" value="CBH99592.1"/>
    <property type="molecule type" value="Genomic_DNA"/>
</dbReference>
<organism evidence="1">
    <name type="scientific">mine drainage metagenome</name>
    <dbReference type="NCBI Taxonomy" id="410659"/>
    <lineage>
        <taxon>unclassified sequences</taxon>
        <taxon>metagenomes</taxon>
        <taxon>ecological metagenomes</taxon>
    </lineage>
</organism>
<name>E6PXD3_9ZZZZ</name>
<dbReference type="AlphaFoldDB" id="E6PXD3"/>
<comment type="caution">
    <text evidence="1">The sequence shown here is derived from an EMBL/GenBank/DDBJ whole genome shotgun (WGS) entry which is preliminary data.</text>
</comment>
<reference evidence="1" key="1">
    <citation type="submission" date="2009-10" db="EMBL/GenBank/DDBJ databases">
        <title>Diversity of trophic interactions inside an arsenic-rich microbial ecosystem.</title>
        <authorList>
            <person name="Bertin P.N."/>
            <person name="Heinrich-Salmeron A."/>
            <person name="Pelletier E."/>
            <person name="Goulhen-Chollet F."/>
            <person name="Arsene-Ploetze F."/>
            <person name="Gallien S."/>
            <person name="Calteau A."/>
            <person name="Vallenet D."/>
            <person name="Casiot C."/>
            <person name="Chane-Woon-Ming B."/>
            <person name="Giloteaux L."/>
            <person name="Barakat M."/>
            <person name="Bonnefoy V."/>
            <person name="Bruneel O."/>
            <person name="Chandler M."/>
            <person name="Cleiss J."/>
            <person name="Duran R."/>
            <person name="Elbaz-Poulichet F."/>
            <person name="Fonknechten N."/>
            <person name="Lauga B."/>
            <person name="Mornico D."/>
            <person name="Ortet P."/>
            <person name="Schaeffer C."/>
            <person name="Siguier P."/>
            <person name="Alexander Thil Smith A."/>
            <person name="Van Dorsselaer A."/>
            <person name="Weissenbach J."/>
            <person name="Medigue C."/>
            <person name="Le Paslier D."/>
        </authorList>
    </citation>
    <scope>NUCLEOTIDE SEQUENCE</scope>
</reference>
<proteinExistence type="predicted"/>
<protein>
    <submittedName>
        <fullName evidence="1">Uncharacterized protein</fullName>
    </submittedName>
</protein>
<evidence type="ECO:0000313" key="1">
    <source>
        <dbReference type="EMBL" id="CBH99592.1"/>
    </source>
</evidence>
<sequence length="90" mass="10782">MDAFFRETWHRFRNRDGIVSWTAHCRRKYDNHFIFIPLQILDCLCGVQKEAAIVTRAFYDTTLIFTHWLPERRLGAISPKRLDCRLPQTT</sequence>
<gene>
    <name evidence="1" type="ORF">CARN3_0530</name>
</gene>